<dbReference type="Proteomes" id="UP000004457">
    <property type="component" value="Unassembled WGS sequence"/>
</dbReference>
<keyword evidence="2" id="KW-1185">Reference proteome</keyword>
<reference evidence="1 2" key="1">
    <citation type="submission" date="2009-01" db="EMBL/GenBank/DDBJ databases">
        <authorList>
            <person name="Fulton L."/>
            <person name="Clifton S."/>
            <person name="Chinwalla A.T."/>
            <person name="Mitreva M."/>
            <person name="Sodergren E."/>
            <person name="Weinstock G."/>
            <person name="Clifton S."/>
            <person name="Dooling D.J."/>
            <person name="Fulton B."/>
            <person name="Minx P."/>
            <person name="Pepin K.H."/>
            <person name="Johnson M."/>
            <person name="Bhonagiri V."/>
            <person name="Nash W.E."/>
            <person name="Mardis E.R."/>
            <person name="Wilson R.K."/>
        </authorList>
    </citation>
    <scope>NUCLEOTIDE SEQUENCE [LARGE SCALE GENOMIC DNA]</scope>
    <source>
        <strain evidence="1 2">NRL30031/H210</strain>
    </source>
</reference>
<sequence>MAYQRPSETVRNEIKRFCPRRFRRPFQTPWHVYLLYSALC</sequence>
<comment type="caution">
    <text evidence="1">The sequence shown here is derived from an EMBL/GenBank/DDBJ whole genome shotgun (WGS) entry which is preliminary data.</text>
</comment>
<accession>C0ELA3</accession>
<dbReference type="EMBL" id="ACEN01000017">
    <property type="protein sequence ID" value="EEG34172.1"/>
    <property type="molecule type" value="Genomic_DNA"/>
</dbReference>
<organism evidence="1 2">
    <name type="scientific">Neisseria flavescens NRL30031/H210</name>
    <dbReference type="NCBI Taxonomy" id="546264"/>
    <lineage>
        <taxon>Bacteria</taxon>
        <taxon>Pseudomonadati</taxon>
        <taxon>Pseudomonadota</taxon>
        <taxon>Betaproteobacteria</taxon>
        <taxon>Neisseriales</taxon>
        <taxon>Neisseriaceae</taxon>
        <taxon>Neisseria</taxon>
    </lineage>
</organism>
<protein>
    <submittedName>
        <fullName evidence="1">Uncharacterized protein</fullName>
    </submittedName>
</protein>
<proteinExistence type="predicted"/>
<dbReference type="AlphaFoldDB" id="C0ELA3"/>
<evidence type="ECO:0000313" key="2">
    <source>
        <dbReference type="Proteomes" id="UP000004457"/>
    </source>
</evidence>
<evidence type="ECO:0000313" key="1">
    <source>
        <dbReference type="EMBL" id="EEG34172.1"/>
    </source>
</evidence>
<name>C0ELA3_NEIFL</name>
<gene>
    <name evidence="1" type="ORF">NEIFLAOT_00708</name>
</gene>